<dbReference type="NCBIfam" id="TIGR04183">
    <property type="entry name" value="Por_Secre_tail"/>
    <property type="match status" value="1"/>
</dbReference>
<dbReference type="Pfam" id="PF18962">
    <property type="entry name" value="Por_Secre_tail"/>
    <property type="match status" value="1"/>
</dbReference>
<evidence type="ECO:0000256" key="6">
    <source>
        <dbReference type="ARBA" id="ARBA00022833"/>
    </source>
</evidence>
<accession>A0ABQ1YPC3</accession>
<dbReference type="InterPro" id="IPR026444">
    <property type="entry name" value="Secre_tail"/>
</dbReference>
<gene>
    <name evidence="13" type="ORF">GCM10007423_20390</name>
</gene>
<dbReference type="Pfam" id="PF05572">
    <property type="entry name" value="Peptidase_M43"/>
    <property type="match status" value="1"/>
</dbReference>
<dbReference type="EMBL" id="BMIA01000001">
    <property type="protein sequence ID" value="GGH31495.1"/>
    <property type="molecule type" value="Genomic_DNA"/>
</dbReference>
<evidence type="ECO:0000256" key="7">
    <source>
        <dbReference type="ARBA" id="ARBA00023049"/>
    </source>
</evidence>
<organism evidence="13 14">
    <name type="scientific">Dyadobacter endophyticus</name>
    <dbReference type="NCBI Taxonomy" id="1749036"/>
    <lineage>
        <taxon>Bacteria</taxon>
        <taxon>Pseudomonadati</taxon>
        <taxon>Bacteroidota</taxon>
        <taxon>Cytophagia</taxon>
        <taxon>Cytophagales</taxon>
        <taxon>Spirosomataceae</taxon>
        <taxon>Dyadobacter</taxon>
    </lineage>
</organism>
<evidence type="ECO:0000256" key="9">
    <source>
        <dbReference type="SAM" id="SignalP"/>
    </source>
</evidence>
<evidence type="ECO:0000313" key="13">
    <source>
        <dbReference type="EMBL" id="GGH31495.1"/>
    </source>
</evidence>
<dbReference type="SUPFAM" id="SSF55486">
    <property type="entry name" value="Metalloproteases ('zincins'), catalytic domain"/>
    <property type="match status" value="1"/>
</dbReference>
<sequence>MKNITRLMPNRACCAIIVAALSLSIAVLHAQPLASPICSSTSQHQKLILSNSQKQIFNHAQQSLAAYIAAKKASRTNAVDQVYTIPVVVHIIEPIGYSLLTDQQVIDGIAEVNKMFRNQLPESDGVDTQIQFQLAVRSPQCTPSAGINRIYTNNAAYTQFGVTGVGGNGLPYDQVYPMSYWSNLEYYNIWVVNYMDQAGAFAAYPTGAYSPNDGMMTMSAYFNTKLLAHELGHALFLGHTFSRGIGEGDLGTVECPLNDNCSAQGDNICDTEPVNQSSNYLCLGNPNPLNACNNNSPYGNVLKNYMGYNSFECQSQFTNDQRTRMRNALESLRSGLINSKGLDPVIAPLSIPKGTTATLTATGCNGLINWYDAPSNGNHLASGNSYTTPVLEESKTYYASCLRADCPSDVRVPGVVTVGSGLPVHLIRFSAALTEQNQVTLSWATSFETMHDHFDVESARDAKTFHYTGRVTAPFRSVAGISEYQFTDIPEPPADMVYYRLKQVDTDGTHAFSRTIPVRIPESVLVTVGPNPTDNIITVSGVSHTWDIEVINANGTVVQRAKNQRYIDSKRLPAGLYVVRVTTGNGYTVSKKIIKK</sequence>
<evidence type="ECO:0000256" key="2">
    <source>
        <dbReference type="ARBA" id="ARBA00022670"/>
    </source>
</evidence>
<evidence type="ECO:0000256" key="1">
    <source>
        <dbReference type="ARBA" id="ARBA00008721"/>
    </source>
</evidence>
<keyword evidence="8" id="KW-1015">Disulfide bond</keyword>
<proteinExistence type="inferred from homology"/>
<evidence type="ECO:0000256" key="4">
    <source>
        <dbReference type="ARBA" id="ARBA00022729"/>
    </source>
</evidence>
<keyword evidence="3" id="KW-0479">Metal-binding</keyword>
<evidence type="ECO:0000259" key="11">
    <source>
        <dbReference type="Pfam" id="PF18962"/>
    </source>
</evidence>
<reference evidence="14" key="1">
    <citation type="journal article" date="2019" name="Int. J. Syst. Evol. Microbiol.">
        <title>The Global Catalogue of Microorganisms (GCM) 10K type strain sequencing project: providing services to taxonomists for standard genome sequencing and annotation.</title>
        <authorList>
            <consortium name="The Broad Institute Genomics Platform"/>
            <consortium name="The Broad Institute Genome Sequencing Center for Infectious Disease"/>
            <person name="Wu L."/>
            <person name="Ma J."/>
        </authorList>
    </citation>
    <scope>NUCLEOTIDE SEQUENCE [LARGE SCALE GENOMIC DNA]</scope>
    <source>
        <strain evidence="14">CGMCC 1.15288</strain>
    </source>
</reference>
<dbReference type="PANTHER" id="PTHR47466:SF1">
    <property type="entry name" value="METALLOPROTEASE MEP1 (AFU_ORTHOLOGUE AFUA_1G07730)-RELATED"/>
    <property type="match status" value="1"/>
</dbReference>
<keyword evidence="5" id="KW-0378">Hydrolase</keyword>
<feature type="domain" description="Peptidase M43 pregnancy-associated plasma-A" evidence="10">
    <location>
        <begin position="179"/>
        <end position="330"/>
    </location>
</feature>
<evidence type="ECO:0000256" key="5">
    <source>
        <dbReference type="ARBA" id="ARBA00022801"/>
    </source>
</evidence>
<dbReference type="Proteomes" id="UP000600214">
    <property type="component" value="Unassembled WGS sequence"/>
</dbReference>
<evidence type="ECO:0008006" key="15">
    <source>
        <dbReference type="Google" id="ProtNLM"/>
    </source>
</evidence>
<keyword evidence="2" id="KW-0645">Protease</keyword>
<keyword evidence="6" id="KW-0862">Zinc</keyword>
<dbReference type="InterPro" id="IPR008754">
    <property type="entry name" value="Peptidase_M43"/>
</dbReference>
<comment type="similarity">
    <text evidence="1">Belongs to the peptidase M43B family.</text>
</comment>
<evidence type="ECO:0000259" key="10">
    <source>
        <dbReference type="Pfam" id="PF05572"/>
    </source>
</evidence>
<feature type="signal peptide" evidence="9">
    <location>
        <begin position="1"/>
        <end position="30"/>
    </location>
</feature>
<feature type="domain" description="Secretion system C-terminal sorting" evidence="11">
    <location>
        <begin position="530"/>
        <end position="594"/>
    </location>
</feature>
<evidence type="ECO:0000256" key="8">
    <source>
        <dbReference type="ARBA" id="ARBA00023157"/>
    </source>
</evidence>
<evidence type="ECO:0000259" key="12">
    <source>
        <dbReference type="Pfam" id="PF19081"/>
    </source>
</evidence>
<keyword evidence="7" id="KW-0482">Metalloprotease</keyword>
<feature type="domain" description="Ig-like" evidence="12">
    <location>
        <begin position="348"/>
        <end position="418"/>
    </location>
</feature>
<dbReference type="RefSeq" id="WP_188931319.1">
    <property type="nucleotide sequence ID" value="NZ_BMIA01000001.1"/>
</dbReference>
<feature type="chain" id="PRO_5046026252" description="Por secretion system C-terminal sorting domain-containing protein" evidence="9">
    <location>
        <begin position="31"/>
        <end position="596"/>
    </location>
</feature>
<keyword evidence="14" id="KW-1185">Reference proteome</keyword>
<evidence type="ECO:0000256" key="3">
    <source>
        <dbReference type="ARBA" id="ARBA00022723"/>
    </source>
</evidence>
<dbReference type="Gene3D" id="3.40.390.10">
    <property type="entry name" value="Collagenase (Catalytic Domain)"/>
    <property type="match status" value="1"/>
</dbReference>
<comment type="caution">
    <text evidence="13">The sequence shown here is derived from an EMBL/GenBank/DDBJ whole genome shotgun (WGS) entry which is preliminary data.</text>
</comment>
<evidence type="ECO:0000313" key="14">
    <source>
        <dbReference type="Proteomes" id="UP000600214"/>
    </source>
</evidence>
<name>A0ABQ1YPC3_9BACT</name>
<dbReference type="InterPro" id="IPR044023">
    <property type="entry name" value="Ig_7"/>
</dbReference>
<dbReference type="PANTHER" id="PTHR47466">
    <property type="match status" value="1"/>
</dbReference>
<dbReference type="Pfam" id="PF19081">
    <property type="entry name" value="Ig_7"/>
    <property type="match status" value="1"/>
</dbReference>
<protein>
    <recommendedName>
        <fullName evidence="15">Por secretion system C-terminal sorting domain-containing protein</fullName>
    </recommendedName>
</protein>
<dbReference type="InterPro" id="IPR024079">
    <property type="entry name" value="MetalloPept_cat_dom_sf"/>
</dbReference>
<keyword evidence="4 9" id="KW-0732">Signal</keyword>